<accession>A0ABQ4WCX1</accession>
<comment type="caution">
    <text evidence="1">The sequence shown here is derived from an EMBL/GenBank/DDBJ whole genome shotgun (WGS) entry which is preliminary data.</text>
</comment>
<evidence type="ECO:0008006" key="3">
    <source>
        <dbReference type="Google" id="ProtNLM"/>
    </source>
</evidence>
<dbReference type="Gene3D" id="3.10.10.10">
    <property type="entry name" value="HIV Type 1 Reverse Transcriptase, subunit A, domain 1"/>
    <property type="match status" value="1"/>
</dbReference>
<sequence>MISRKNRKAKKRHANHDGRGEIAFPSLLNVGSADHVIIKAYISRRQVNIVYLDGGSSYEVIYEHCFLKLKSSIRSLRVDSNTPLIGFLGEQSWPLGEIPLEITIREGPITVTKTLTFVIVKSDSLHNLLFGRTTMQQMGIVVSTVYGAIKFHTPRGIGTIFSEYNSQKPKEEKGGSTNRYQGKEEIVLRCIDTEERVVINDKYPEQMITIGRQLSTRIKIRLHDLLKKYVDVFAWTSAYITGVPRVLMIGGKTFNTEHRINVFNHAEPIKQKKRSLAPKRNEVIHNQVEELTEAGILREVKYQTWVSNPLVVKKDNGKWKMRVDFTNINKACIREPHPLPVDEQKAEGLHKYRLKCFHAYKGYHHIPIAEIDEEKTTFFTR</sequence>
<dbReference type="InterPro" id="IPR043502">
    <property type="entry name" value="DNA/RNA_pol_sf"/>
</dbReference>
<dbReference type="InterPro" id="IPR053134">
    <property type="entry name" value="RNA-dir_DNA_polymerase"/>
</dbReference>
<evidence type="ECO:0000313" key="1">
    <source>
        <dbReference type="EMBL" id="GJS50724.1"/>
    </source>
</evidence>
<evidence type="ECO:0000313" key="2">
    <source>
        <dbReference type="Proteomes" id="UP001151760"/>
    </source>
</evidence>
<organism evidence="1 2">
    <name type="scientific">Tanacetum coccineum</name>
    <dbReference type="NCBI Taxonomy" id="301880"/>
    <lineage>
        <taxon>Eukaryota</taxon>
        <taxon>Viridiplantae</taxon>
        <taxon>Streptophyta</taxon>
        <taxon>Embryophyta</taxon>
        <taxon>Tracheophyta</taxon>
        <taxon>Spermatophyta</taxon>
        <taxon>Magnoliopsida</taxon>
        <taxon>eudicotyledons</taxon>
        <taxon>Gunneridae</taxon>
        <taxon>Pentapetalae</taxon>
        <taxon>asterids</taxon>
        <taxon>campanulids</taxon>
        <taxon>Asterales</taxon>
        <taxon>Asteraceae</taxon>
        <taxon>Asteroideae</taxon>
        <taxon>Anthemideae</taxon>
        <taxon>Anthemidinae</taxon>
        <taxon>Tanacetum</taxon>
    </lineage>
</organism>
<reference evidence="1" key="2">
    <citation type="submission" date="2022-01" db="EMBL/GenBank/DDBJ databases">
        <authorList>
            <person name="Yamashiro T."/>
            <person name="Shiraishi A."/>
            <person name="Satake H."/>
            <person name="Nakayama K."/>
        </authorList>
    </citation>
    <scope>NUCLEOTIDE SEQUENCE</scope>
</reference>
<proteinExistence type="predicted"/>
<keyword evidence="2" id="KW-1185">Reference proteome</keyword>
<gene>
    <name evidence="1" type="ORF">Tco_0624086</name>
</gene>
<name>A0ABQ4WCX1_9ASTR</name>
<dbReference type="SUPFAM" id="SSF56672">
    <property type="entry name" value="DNA/RNA polymerases"/>
    <property type="match status" value="1"/>
</dbReference>
<dbReference type="EMBL" id="BQNB010008536">
    <property type="protein sequence ID" value="GJS50724.1"/>
    <property type="molecule type" value="Genomic_DNA"/>
</dbReference>
<dbReference type="Proteomes" id="UP001151760">
    <property type="component" value="Unassembled WGS sequence"/>
</dbReference>
<reference evidence="1" key="1">
    <citation type="journal article" date="2022" name="Int. J. Mol. Sci.">
        <title>Draft Genome of Tanacetum Coccineum: Genomic Comparison of Closely Related Tanacetum-Family Plants.</title>
        <authorList>
            <person name="Yamashiro T."/>
            <person name="Shiraishi A."/>
            <person name="Nakayama K."/>
            <person name="Satake H."/>
        </authorList>
    </citation>
    <scope>NUCLEOTIDE SEQUENCE</scope>
</reference>
<protein>
    <recommendedName>
        <fullName evidence="3">Reverse transcriptase domain-containing protein</fullName>
    </recommendedName>
</protein>
<dbReference type="PANTHER" id="PTHR24559">
    <property type="entry name" value="TRANSPOSON TY3-I GAG-POL POLYPROTEIN"/>
    <property type="match status" value="1"/>
</dbReference>
<dbReference type="PANTHER" id="PTHR24559:SF444">
    <property type="entry name" value="REVERSE TRANSCRIPTASE DOMAIN-CONTAINING PROTEIN"/>
    <property type="match status" value="1"/>
</dbReference>